<protein>
    <submittedName>
        <fullName evidence="2">Uncharacterized protein</fullName>
    </submittedName>
</protein>
<dbReference type="OrthoDB" id="3050260at2759"/>
<dbReference type="AlphaFoldDB" id="A0A9P6JLS5"/>
<sequence>LRPKVALTDATDKAQKAKRSAKSKWSAPIADAATQKRKKHGYDHIETYLSEPVITREAIDSAGGYLKYWVTALGSRKDVAQMALV</sequence>
<dbReference type="EMBL" id="MU157883">
    <property type="protein sequence ID" value="KAF9525466.1"/>
    <property type="molecule type" value="Genomic_DNA"/>
</dbReference>
<dbReference type="Proteomes" id="UP000807306">
    <property type="component" value="Unassembled WGS sequence"/>
</dbReference>
<accession>A0A9P6JLS5</accession>
<reference evidence="2" key="1">
    <citation type="submission" date="2020-11" db="EMBL/GenBank/DDBJ databases">
        <authorList>
            <consortium name="DOE Joint Genome Institute"/>
            <person name="Ahrendt S."/>
            <person name="Riley R."/>
            <person name="Andreopoulos W."/>
            <person name="Labutti K."/>
            <person name="Pangilinan J."/>
            <person name="Ruiz-Duenas F.J."/>
            <person name="Barrasa J.M."/>
            <person name="Sanchez-Garcia M."/>
            <person name="Camarero S."/>
            <person name="Miyauchi S."/>
            <person name="Serrano A."/>
            <person name="Linde D."/>
            <person name="Babiker R."/>
            <person name="Drula E."/>
            <person name="Ayuso-Fernandez I."/>
            <person name="Pacheco R."/>
            <person name="Padilla G."/>
            <person name="Ferreira P."/>
            <person name="Barriuso J."/>
            <person name="Kellner H."/>
            <person name="Castanera R."/>
            <person name="Alfaro M."/>
            <person name="Ramirez L."/>
            <person name="Pisabarro A.G."/>
            <person name="Kuo A."/>
            <person name="Tritt A."/>
            <person name="Lipzen A."/>
            <person name="He G."/>
            <person name="Yan M."/>
            <person name="Ng V."/>
            <person name="Cullen D."/>
            <person name="Martin F."/>
            <person name="Rosso M.-N."/>
            <person name="Henrissat B."/>
            <person name="Hibbett D."/>
            <person name="Martinez A.T."/>
            <person name="Grigoriev I.V."/>
        </authorList>
    </citation>
    <scope>NUCLEOTIDE SEQUENCE</scope>
    <source>
        <strain evidence="2">CBS 506.95</strain>
    </source>
</reference>
<evidence type="ECO:0000313" key="2">
    <source>
        <dbReference type="EMBL" id="KAF9525466.1"/>
    </source>
</evidence>
<gene>
    <name evidence="2" type="ORF">CPB83DRAFT_896918</name>
</gene>
<organism evidence="2 3">
    <name type="scientific">Crepidotus variabilis</name>
    <dbReference type="NCBI Taxonomy" id="179855"/>
    <lineage>
        <taxon>Eukaryota</taxon>
        <taxon>Fungi</taxon>
        <taxon>Dikarya</taxon>
        <taxon>Basidiomycota</taxon>
        <taxon>Agaricomycotina</taxon>
        <taxon>Agaricomycetes</taxon>
        <taxon>Agaricomycetidae</taxon>
        <taxon>Agaricales</taxon>
        <taxon>Agaricineae</taxon>
        <taxon>Crepidotaceae</taxon>
        <taxon>Crepidotus</taxon>
    </lineage>
</organism>
<feature type="non-terminal residue" evidence="2">
    <location>
        <position position="1"/>
    </location>
</feature>
<keyword evidence="3" id="KW-1185">Reference proteome</keyword>
<evidence type="ECO:0000313" key="3">
    <source>
        <dbReference type="Proteomes" id="UP000807306"/>
    </source>
</evidence>
<comment type="caution">
    <text evidence="2">The sequence shown here is derived from an EMBL/GenBank/DDBJ whole genome shotgun (WGS) entry which is preliminary data.</text>
</comment>
<evidence type="ECO:0000256" key="1">
    <source>
        <dbReference type="SAM" id="MobiDB-lite"/>
    </source>
</evidence>
<proteinExistence type="predicted"/>
<name>A0A9P6JLS5_9AGAR</name>
<feature type="region of interest" description="Disordered" evidence="1">
    <location>
        <begin position="1"/>
        <end position="32"/>
    </location>
</feature>